<organism evidence="6 7">
    <name type="scientific">Burkholderia cepacia</name>
    <name type="common">Pseudomonas cepacia</name>
    <dbReference type="NCBI Taxonomy" id="292"/>
    <lineage>
        <taxon>Bacteria</taxon>
        <taxon>Pseudomonadati</taxon>
        <taxon>Pseudomonadota</taxon>
        <taxon>Betaproteobacteria</taxon>
        <taxon>Burkholderiales</taxon>
        <taxon>Burkholderiaceae</taxon>
        <taxon>Burkholderia</taxon>
        <taxon>Burkholderia cepacia complex</taxon>
    </lineage>
</organism>
<dbReference type="CDD" id="cd08422">
    <property type="entry name" value="PBP2_CrgA_like"/>
    <property type="match status" value="1"/>
</dbReference>
<accession>A0A8I1AHQ7</accession>
<dbReference type="AlphaFoldDB" id="A0A8I1AHQ7"/>
<dbReference type="RefSeq" id="WP_176130010.1">
    <property type="nucleotide sequence ID" value="NZ_CADDZZ010000004.1"/>
</dbReference>
<evidence type="ECO:0000256" key="3">
    <source>
        <dbReference type="ARBA" id="ARBA00023125"/>
    </source>
</evidence>
<dbReference type="InterPro" id="IPR036390">
    <property type="entry name" value="WH_DNA-bd_sf"/>
</dbReference>
<evidence type="ECO:0000256" key="1">
    <source>
        <dbReference type="ARBA" id="ARBA00009437"/>
    </source>
</evidence>
<dbReference type="FunFam" id="1.10.10.10:FF:000001">
    <property type="entry name" value="LysR family transcriptional regulator"/>
    <property type="match status" value="1"/>
</dbReference>
<comment type="caution">
    <text evidence="6">The sequence shown here is derived from an EMBL/GenBank/DDBJ whole genome shotgun (WGS) entry which is preliminary data.</text>
</comment>
<evidence type="ECO:0000256" key="2">
    <source>
        <dbReference type="ARBA" id="ARBA00023015"/>
    </source>
</evidence>
<evidence type="ECO:0000256" key="4">
    <source>
        <dbReference type="ARBA" id="ARBA00023163"/>
    </source>
</evidence>
<dbReference type="GO" id="GO:0003700">
    <property type="term" value="F:DNA-binding transcription factor activity"/>
    <property type="evidence" value="ECO:0007669"/>
    <property type="project" value="InterPro"/>
</dbReference>
<dbReference type="InterPro" id="IPR036388">
    <property type="entry name" value="WH-like_DNA-bd_sf"/>
</dbReference>
<keyword evidence="2" id="KW-0805">Transcription regulation</keyword>
<dbReference type="SUPFAM" id="SSF53850">
    <property type="entry name" value="Periplasmic binding protein-like II"/>
    <property type="match status" value="1"/>
</dbReference>
<sequence length="322" mass="35460">MESLRSMRVFVRAIELGNFSAVAREEGTGQPTISKIVAAFEKELGVRLLERSTTSLAPTDEGRRFYDRCKRVIDEYASAVAEVRGQTVRPVGKLVVNAPLGLGELRLNALVLEFLAAWPEIEVELQLTDRVIDLVEEGVDVAIRLGHLLPPDAVARPIASSPRLLVATPKYVAQAPRLRRPEDLARHAYVGYARADIGNELAFARGDEQVAVPVRGRYRVNSSMALRECFLAGNAVGSGPAWLVQDLIDSGQLVRLLPKWDMVPPHALHLVYASRRYLPLRTRTFLQFMEQRIPGLPGFHATTAATANSAANSAARASRQPR</sequence>
<protein>
    <submittedName>
        <fullName evidence="6">LysR family transcriptional regulator</fullName>
    </submittedName>
</protein>
<evidence type="ECO:0000313" key="7">
    <source>
        <dbReference type="Proteomes" id="UP000645612"/>
    </source>
</evidence>
<name>A0A8I1AHQ7_BURCE</name>
<dbReference type="Pfam" id="PF03466">
    <property type="entry name" value="LysR_substrate"/>
    <property type="match status" value="1"/>
</dbReference>
<dbReference type="Gene3D" id="1.10.10.10">
    <property type="entry name" value="Winged helix-like DNA-binding domain superfamily/Winged helix DNA-binding domain"/>
    <property type="match status" value="1"/>
</dbReference>
<feature type="domain" description="HTH lysR-type" evidence="5">
    <location>
        <begin position="1"/>
        <end position="59"/>
    </location>
</feature>
<dbReference type="Proteomes" id="UP000645612">
    <property type="component" value="Unassembled WGS sequence"/>
</dbReference>
<keyword evidence="4" id="KW-0804">Transcription</keyword>
<dbReference type="InterPro" id="IPR058163">
    <property type="entry name" value="LysR-type_TF_proteobact-type"/>
</dbReference>
<dbReference type="InterPro" id="IPR000847">
    <property type="entry name" value="LysR_HTH_N"/>
</dbReference>
<dbReference type="InterPro" id="IPR005119">
    <property type="entry name" value="LysR_subst-bd"/>
</dbReference>
<evidence type="ECO:0000313" key="6">
    <source>
        <dbReference type="EMBL" id="MBH9695625.1"/>
    </source>
</evidence>
<dbReference type="PANTHER" id="PTHR30537:SF80">
    <property type="entry name" value="TRANSCRIPTIONAL REGULATOR"/>
    <property type="match status" value="1"/>
</dbReference>
<keyword evidence="3" id="KW-0238">DNA-binding</keyword>
<dbReference type="Pfam" id="PF00126">
    <property type="entry name" value="HTH_1"/>
    <property type="match status" value="1"/>
</dbReference>
<dbReference type="SUPFAM" id="SSF46785">
    <property type="entry name" value="Winged helix' DNA-binding domain"/>
    <property type="match status" value="1"/>
</dbReference>
<proteinExistence type="inferred from homology"/>
<evidence type="ECO:0000259" key="5">
    <source>
        <dbReference type="PROSITE" id="PS50931"/>
    </source>
</evidence>
<dbReference type="EMBL" id="JAEDXG010000003">
    <property type="protein sequence ID" value="MBH9695625.1"/>
    <property type="molecule type" value="Genomic_DNA"/>
</dbReference>
<reference evidence="6" key="1">
    <citation type="submission" date="2020-12" db="EMBL/GenBank/DDBJ databases">
        <title>Burkholderia cepacia complex in Mexico.</title>
        <authorList>
            <person name="Estrada P."/>
        </authorList>
    </citation>
    <scope>NUCLEOTIDE SEQUENCE</scope>
    <source>
        <strain evidence="6">871</strain>
    </source>
</reference>
<gene>
    <name evidence="6" type="ORF">JAO13_04095</name>
</gene>
<dbReference type="PANTHER" id="PTHR30537">
    <property type="entry name" value="HTH-TYPE TRANSCRIPTIONAL REGULATOR"/>
    <property type="match status" value="1"/>
</dbReference>
<dbReference type="PROSITE" id="PS50931">
    <property type="entry name" value="HTH_LYSR"/>
    <property type="match status" value="1"/>
</dbReference>
<dbReference type="GO" id="GO:0003677">
    <property type="term" value="F:DNA binding"/>
    <property type="evidence" value="ECO:0007669"/>
    <property type="project" value="UniProtKB-KW"/>
</dbReference>
<comment type="similarity">
    <text evidence="1">Belongs to the LysR transcriptional regulatory family.</text>
</comment>
<dbReference type="Gene3D" id="3.40.190.290">
    <property type="match status" value="1"/>
</dbReference>